<organism evidence="3 4">
    <name type="scientific">Polypedilum vanderplanki</name>
    <name type="common">Sleeping chironomid midge</name>
    <dbReference type="NCBI Taxonomy" id="319348"/>
    <lineage>
        <taxon>Eukaryota</taxon>
        <taxon>Metazoa</taxon>
        <taxon>Ecdysozoa</taxon>
        <taxon>Arthropoda</taxon>
        <taxon>Hexapoda</taxon>
        <taxon>Insecta</taxon>
        <taxon>Pterygota</taxon>
        <taxon>Neoptera</taxon>
        <taxon>Endopterygota</taxon>
        <taxon>Diptera</taxon>
        <taxon>Nematocera</taxon>
        <taxon>Chironomoidea</taxon>
        <taxon>Chironomidae</taxon>
        <taxon>Chironominae</taxon>
        <taxon>Polypedilum</taxon>
        <taxon>Polypedilum</taxon>
    </lineage>
</organism>
<accession>A0A9J6C9J3</accession>
<dbReference type="GO" id="GO:0008430">
    <property type="term" value="F:selenium binding"/>
    <property type="evidence" value="ECO:0007669"/>
    <property type="project" value="InterPro"/>
</dbReference>
<dbReference type="AlphaFoldDB" id="A0A9J6C9J3"/>
<evidence type="ECO:0008006" key="5">
    <source>
        <dbReference type="Google" id="ProtNLM"/>
    </source>
</evidence>
<sequence>MACKEGNKCGKGPGYPSPMWAFKNGPREKILYVATVQPNLEDESGDYLSVVDVDPQSETFCQVIHRAYSGNKGQEFHHIGWNTCSSCHFVDAACTDIPSRDKLVLPCLISDAVYVFDVGHDPKRPTLHKIIDGEVLRNNDVSAPHTAHCLPSGNVMISTMGDKDANAKGDFILFDKNFDCVGTWTVGEKALCGYDYWYQPYFNVLIASEWGAPRLFRRGFDADDLKSERDYGRRLNVYAWNERKLIDTIDLGDEGIAPLEIRFMHDPKRCEGFVGASLCSKVFRFYKKNPTDEKFTVEKVIDVPVKKVEGWIMPEMNGLMTDILLSLDDRFIYFSNWFHGDVRQYDISDPANPKLTGQIFLGGMLLNDSKVKVLEDKELKEQPSPTFIKGRRLYGGPQMLQLSLDGKRLYVSSSLFSPWDKQFYPDMVKNGGTIVQIDIDTVNGGMKLNEEFLVDFANEPNGPALPHEMRYPGGDCTSDIWLAED</sequence>
<dbReference type="InterPro" id="IPR008826">
    <property type="entry name" value="Se-bd"/>
</dbReference>
<keyword evidence="2" id="KW-0711">Selenium</keyword>
<dbReference type="Pfam" id="PF05694">
    <property type="entry name" value="SBP56"/>
    <property type="match status" value="1"/>
</dbReference>
<dbReference type="Proteomes" id="UP001107558">
    <property type="component" value="Chromosome 2"/>
</dbReference>
<evidence type="ECO:0000313" key="3">
    <source>
        <dbReference type="EMBL" id="KAG5678722.1"/>
    </source>
</evidence>
<gene>
    <name evidence="3" type="ORF">PVAND_008370</name>
</gene>
<evidence type="ECO:0000256" key="2">
    <source>
        <dbReference type="ARBA" id="ARBA00023266"/>
    </source>
</evidence>
<protein>
    <recommendedName>
        <fullName evidence="5">Methanethiol oxidase</fullName>
    </recommendedName>
</protein>
<dbReference type="OrthoDB" id="10252446at2759"/>
<reference evidence="3" key="1">
    <citation type="submission" date="2021-03" db="EMBL/GenBank/DDBJ databases">
        <title>Chromosome level genome of the anhydrobiotic midge Polypedilum vanderplanki.</title>
        <authorList>
            <person name="Yoshida Y."/>
            <person name="Kikawada T."/>
            <person name="Gusev O."/>
        </authorList>
    </citation>
    <scope>NUCLEOTIDE SEQUENCE</scope>
    <source>
        <strain evidence="3">NIAS01</strain>
        <tissue evidence="3">Whole body or cell culture</tissue>
    </source>
</reference>
<dbReference type="EMBL" id="JADBJN010000002">
    <property type="protein sequence ID" value="KAG5678722.1"/>
    <property type="molecule type" value="Genomic_DNA"/>
</dbReference>
<name>A0A9J6C9J3_POLVA</name>
<dbReference type="PANTHER" id="PTHR23300">
    <property type="entry name" value="METHANETHIOL OXIDASE"/>
    <property type="match status" value="1"/>
</dbReference>
<dbReference type="PANTHER" id="PTHR23300:SF0">
    <property type="entry name" value="METHANETHIOL OXIDASE"/>
    <property type="match status" value="1"/>
</dbReference>
<proteinExistence type="inferred from homology"/>
<evidence type="ECO:0000256" key="1">
    <source>
        <dbReference type="ARBA" id="ARBA00005606"/>
    </source>
</evidence>
<keyword evidence="4" id="KW-1185">Reference proteome</keyword>
<comment type="similarity">
    <text evidence="1">Belongs to the selenium-binding protein family.</text>
</comment>
<dbReference type="SUPFAM" id="SSF75011">
    <property type="entry name" value="3-carboxy-cis,cis-mucoante lactonizing enzyme"/>
    <property type="match status" value="1"/>
</dbReference>
<evidence type="ECO:0000313" key="4">
    <source>
        <dbReference type="Proteomes" id="UP001107558"/>
    </source>
</evidence>
<comment type="caution">
    <text evidence="3">The sequence shown here is derived from an EMBL/GenBank/DDBJ whole genome shotgun (WGS) entry which is preliminary data.</text>
</comment>